<name>A0ABP7WZD5_9ACTN</name>
<dbReference type="EMBL" id="BAAAZG010000061">
    <property type="protein sequence ID" value="GAA4100738.1"/>
    <property type="molecule type" value="Genomic_DNA"/>
</dbReference>
<accession>A0ABP7WZD5</accession>
<gene>
    <name evidence="2" type="ORF">GCM10022214_77700</name>
</gene>
<reference evidence="3" key="1">
    <citation type="journal article" date="2019" name="Int. J. Syst. Evol. Microbiol.">
        <title>The Global Catalogue of Microorganisms (GCM) 10K type strain sequencing project: providing services to taxonomists for standard genome sequencing and annotation.</title>
        <authorList>
            <consortium name="The Broad Institute Genomics Platform"/>
            <consortium name="The Broad Institute Genome Sequencing Center for Infectious Disease"/>
            <person name="Wu L."/>
            <person name="Ma J."/>
        </authorList>
    </citation>
    <scope>NUCLEOTIDE SEQUENCE [LARGE SCALE GENOMIC DNA]</scope>
    <source>
        <strain evidence="3">JCM 16702</strain>
    </source>
</reference>
<evidence type="ECO:0000313" key="2">
    <source>
        <dbReference type="EMBL" id="GAA4100738.1"/>
    </source>
</evidence>
<dbReference type="Proteomes" id="UP001500683">
    <property type="component" value="Unassembled WGS sequence"/>
</dbReference>
<feature type="compositionally biased region" description="Polar residues" evidence="1">
    <location>
        <begin position="87"/>
        <end position="97"/>
    </location>
</feature>
<organism evidence="2 3">
    <name type="scientific">Actinomadura miaoliensis</name>
    <dbReference type="NCBI Taxonomy" id="430685"/>
    <lineage>
        <taxon>Bacteria</taxon>
        <taxon>Bacillati</taxon>
        <taxon>Actinomycetota</taxon>
        <taxon>Actinomycetes</taxon>
        <taxon>Streptosporangiales</taxon>
        <taxon>Thermomonosporaceae</taxon>
        <taxon>Actinomadura</taxon>
    </lineage>
</organism>
<evidence type="ECO:0000313" key="3">
    <source>
        <dbReference type="Proteomes" id="UP001500683"/>
    </source>
</evidence>
<feature type="region of interest" description="Disordered" evidence="1">
    <location>
        <begin position="59"/>
        <end position="97"/>
    </location>
</feature>
<keyword evidence="3" id="KW-1185">Reference proteome</keyword>
<comment type="caution">
    <text evidence="2">The sequence shown here is derived from an EMBL/GenBank/DDBJ whole genome shotgun (WGS) entry which is preliminary data.</text>
</comment>
<feature type="compositionally biased region" description="Acidic residues" evidence="1">
    <location>
        <begin position="1"/>
        <end position="10"/>
    </location>
</feature>
<proteinExistence type="predicted"/>
<protein>
    <submittedName>
        <fullName evidence="2">Uncharacterized protein</fullName>
    </submittedName>
</protein>
<sequence>MPGVELEGDADGVGGGEDVAEEGEETGVGGGSAATAPADVPRVTAYAGTVTSTTVINARAQQPMAASPVRGRVRIADHPPTNPLRMLTSTGASTATP</sequence>
<feature type="region of interest" description="Disordered" evidence="1">
    <location>
        <begin position="1"/>
        <end position="38"/>
    </location>
</feature>
<evidence type="ECO:0000256" key="1">
    <source>
        <dbReference type="SAM" id="MobiDB-lite"/>
    </source>
</evidence>